<evidence type="ECO:0000313" key="12">
    <source>
        <dbReference type="EMBL" id="GAA3493053.1"/>
    </source>
</evidence>
<feature type="compositionally biased region" description="Gly residues" evidence="10">
    <location>
        <begin position="133"/>
        <end position="150"/>
    </location>
</feature>
<dbReference type="InterPro" id="IPR027417">
    <property type="entry name" value="P-loop_NTPase"/>
</dbReference>
<dbReference type="CDD" id="cd03692">
    <property type="entry name" value="mtIF2_IVc"/>
    <property type="match status" value="1"/>
</dbReference>
<dbReference type="PANTHER" id="PTHR43381">
    <property type="entry name" value="TRANSLATION INITIATION FACTOR IF-2-RELATED"/>
    <property type="match status" value="1"/>
</dbReference>
<dbReference type="SUPFAM" id="SSF103007">
    <property type="entry name" value="Hypothetical protein TT1725"/>
    <property type="match status" value="1"/>
</dbReference>
<dbReference type="Pfam" id="PF11987">
    <property type="entry name" value="IF-2"/>
    <property type="match status" value="1"/>
</dbReference>
<feature type="compositionally biased region" description="Basic residues" evidence="10">
    <location>
        <begin position="295"/>
        <end position="332"/>
    </location>
</feature>
<keyword evidence="5 8" id="KW-0648">Protein biosynthesis</keyword>
<evidence type="ECO:0000256" key="6">
    <source>
        <dbReference type="ARBA" id="ARBA00023134"/>
    </source>
</evidence>
<dbReference type="PRINTS" id="PR00315">
    <property type="entry name" value="ELONGATNFCT"/>
</dbReference>
<dbReference type="Pfam" id="PF22042">
    <property type="entry name" value="EF-G_D2"/>
    <property type="match status" value="1"/>
</dbReference>
<dbReference type="InterPro" id="IPR044145">
    <property type="entry name" value="IF2_II"/>
</dbReference>
<feature type="compositionally biased region" description="Low complexity" evidence="10">
    <location>
        <begin position="115"/>
        <end position="132"/>
    </location>
</feature>
<dbReference type="Gene3D" id="3.30.70.1120">
    <property type="entry name" value="TT1725-like"/>
    <property type="match status" value="1"/>
</dbReference>
<evidence type="ECO:0000256" key="5">
    <source>
        <dbReference type="ARBA" id="ARBA00022917"/>
    </source>
</evidence>
<comment type="caution">
    <text evidence="12">The sequence shown here is derived from an EMBL/GenBank/DDBJ whole genome shotgun (WGS) entry which is preliminary data.</text>
</comment>
<dbReference type="InterPro" id="IPR000795">
    <property type="entry name" value="T_Tr_GTP-bd_dom"/>
</dbReference>
<accession>A0ABP6TD02</accession>
<evidence type="ECO:0000256" key="2">
    <source>
        <dbReference type="ARBA" id="ARBA00020675"/>
    </source>
</evidence>
<keyword evidence="6 8" id="KW-0342">GTP-binding</keyword>
<protein>
    <recommendedName>
        <fullName evidence="2 8">Translation initiation factor IF-2</fullName>
    </recommendedName>
</protein>
<feature type="compositionally biased region" description="Low complexity" evidence="10">
    <location>
        <begin position="173"/>
        <end position="188"/>
    </location>
</feature>
<dbReference type="InterPro" id="IPR006847">
    <property type="entry name" value="IF2_N"/>
</dbReference>
<evidence type="ECO:0000256" key="3">
    <source>
        <dbReference type="ARBA" id="ARBA00022540"/>
    </source>
</evidence>
<sequence>MAKVRVYELAKEFGVESKVVMAKLQELGEFVRSASSTIEAPVVRKLTDAFQGGGNGKSAAKPGAPRKAAPKPAAPAPAQAARGTSGCPEAAGRAQARRGAAPGGRDAAGPGGALAGVPGSASDAGPAARAASGSGGPGVPGPARGGGPGSVGSEARRASRCPQARRSSRRSRSGSGRPGPSGRSGSASRWRRSASGRPPGRSAPRQQSLHLRWLHRHGPSAGAPPAGRASRPRRPRCRSASAGPRRPGRRRPASAGSGRSAPDPGLDAASAGRRSPSRWSASEPRHDAAASRCRPASRPRRPRSGRCGSSRRRRCPSRWRRRLRRPSGRRWRAAASPAVAAAASPAVPGGGGGFGGGGGRPGFGGRPGGPGGRGGTQGAFGRPGGPARRGRKSKRQRRQEYEAMQAPSVGGVMLPRGNGETIRLSRGASLTDFAEKINANPASLVAVMMNLGEMVTATQSVSDETLQLLADEMNYTVQIVSPEEEDRELLESFDLEFGEDEGDEEDLVVRPPVVTVMGHVDHGKTRLLDAIRKTNVIAGEAGGITQHIGAYQVTTEVNEEDRKITFIDTPGHEAFTAMRARGAKSTDIAILVVAANDGVMPQTVEALNHAKAADVPIVVAVNKIDVEGADPTKVRGQLTEYGLVAEEYGGDTMFVDISAKQGLHIDSLLEAVILTADASLDLRANPTQDAQGISIESRLDRGRGAVATVLVQRGTLRVGDTMVVGDAYGRVRAMLDDNGNNVAEAGPSTPVQVLGLTNVPGAGDNFIVVDEDRTARQIAEKRAARERNAAFAKRTRRVSLEDLDKVLKAGEVQQLNLIIKGDASGSVEALESSLLQLDVGEEVDIRVLHRGVGAVTESDIDLAMGSDAIVIGFNVRAAGRAQQMAEREGVDVRYYSVIYQAIEEIEAALKGMLKPEFEEVELGTAEIREVFKSSKLGNIAGVLIRSGEVRRNTKARLIRDGKVVAENLTIEGLRRFKDDVTEIREGFEGGINLGNFNDIKVDDVIATYEMREKPRRLTAAARVVAGRRDRISVDRPRPLRVRFPYRRRCGALPRGYAGSVPYRWRGHRSRAGGSPVAHMYVGTLSFDLLLGDVRSLKEKRSVVRPIVAELQRKYAVSAAEVDHMDLHRRAIIGLAMVSGDAGHLSDVLDRCERLVAGRPRWSCCPSAALPRRRRLKQDVKHVRRRTSGRQRAGEKAGGPHPRGGGPEAAARDQGPAARLARHHHGHPGHG</sequence>
<proteinExistence type="inferred from homology"/>
<dbReference type="Pfam" id="PF04760">
    <property type="entry name" value="IF2_N"/>
    <property type="match status" value="2"/>
</dbReference>
<evidence type="ECO:0000256" key="8">
    <source>
        <dbReference type="HAMAP-Rule" id="MF_00100"/>
    </source>
</evidence>
<feature type="binding site" evidence="8">
    <location>
        <begin position="518"/>
        <end position="525"/>
    </location>
    <ligand>
        <name>GTP</name>
        <dbReference type="ChEBI" id="CHEBI:37565"/>
    </ligand>
</feature>
<feature type="compositionally biased region" description="Gly residues" evidence="10">
    <location>
        <begin position="348"/>
        <end position="384"/>
    </location>
</feature>
<dbReference type="Proteomes" id="UP001501455">
    <property type="component" value="Unassembled WGS sequence"/>
</dbReference>
<gene>
    <name evidence="8" type="primary">infB</name>
    <name evidence="12" type="ORF">GCM10019016_001520</name>
</gene>
<evidence type="ECO:0000313" key="13">
    <source>
        <dbReference type="Proteomes" id="UP001501455"/>
    </source>
</evidence>
<feature type="region of interest" description="Disordered" evidence="10">
    <location>
        <begin position="1174"/>
        <end position="1230"/>
    </location>
</feature>
<dbReference type="InterPro" id="IPR005225">
    <property type="entry name" value="Small_GTP-bd"/>
</dbReference>
<comment type="function">
    <text evidence="7 8 9">One of the essential components for the initiation of protein synthesis. Protects formylmethionyl-tRNA from spontaneous hydrolysis and promotes its binding to the 30S ribosomal subunits. Also involved in the hydrolysis of GTP during the formation of the 70S ribosomal complex.</text>
</comment>
<evidence type="ECO:0000256" key="10">
    <source>
        <dbReference type="SAM" id="MobiDB-lite"/>
    </source>
</evidence>
<comment type="caution">
    <text evidence="8">Lacks conserved residue(s) required for the propagation of feature annotation.</text>
</comment>
<dbReference type="HAMAP" id="MF_00100_B">
    <property type="entry name" value="IF_2_B"/>
    <property type="match status" value="1"/>
</dbReference>
<feature type="compositionally biased region" description="Low complexity" evidence="10">
    <location>
        <begin position="195"/>
        <end position="208"/>
    </location>
</feature>
<evidence type="ECO:0000256" key="9">
    <source>
        <dbReference type="RuleBase" id="RU000644"/>
    </source>
</evidence>
<feature type="compositionally biased region" description="Low complexity" evidence="10">
    <location>
        <begin position="333"/>
        <end position="347"/>
    </location>
</feature>
<feature type="compositionally biased region" description="Low complexity" evidence="10">
    <location>
        <begin position="253"/>
        <end position="265"/>
    </location>
</feature>
<feature type="compositionally biased region" description="Low complexity" evidence="10">
    <location>
        <begin position="59"/>
        <end position="81"/>
    </location>
</feature>
<feature type="binding site" evidence="8">
    <location>
        <begin position="622"/>
        <end position="625"/>
    </location>
    <ligand>
        <name>GTP</name>
        <dbReference type="ChEBI" id="CHEBI:37565"/>
    </ligand>
</feature>
<dbReference type="InterPro" id="IPR000178">
    <property type="entry name" value="TF_IF2_bacterial-like"/>
</dbReference>
<dbReference type="SUPFAM" id="SSF50447">
    <property type="entry name" value="Translation proteins"/>
    <property type="match status" value="2"/>
</dbReference>
<dbReference type="SUPFAM" id="SSF52156">
    <property type="entry name" value="Initiation factor IF2/eIF5b, domain 3"/>
    <property type="match status" value="1"/>
</dbReference>
<dbReference type="Pfam" id="PF04456">
    <property type="entry name" value="DUF503"/>
    <property type="match status" value="1"/>
</dbReference>
<dbReference type="SUPFAM" id="SSF52540">
    <property type="entry name" value="P-loop containing nucleoside triphosphate hydrolases"/>
    <property type="match status" value="1"/>
</dbReference>
<feature type="compositionally biased region" description="Low complexity" evidence="10">
    <location>
        <begin position="88"/>
        <end position="108"/>
    </location>
</feature>
<organism evidence="12 13">
    <name type="scientific">Streptomyces prasinosporus</name>
    <dbReference type="NCBI Taxonomy" id="68256"/>
    <lineage>
        <taxon>Bacteria</taxon>
        <taxon>Bacillati</taxon>
        <taxon>Actinomycetota</taxon>
        <taxon>Actinomycetes</taxon>
        <taxon>Kitasatosporales</taxon>
        <taxon>Streptomycetaceae</taxon>
        <taxon>Streptomyces</taxon>
        <taxon>Streptomyces albogriseolus group</taxon>
    </lineage>
</organism>
<dbReference type="PROSITE" id="PS01176">
    <property type="entry name" value="IF2"/>
    <property type="match status" value="1"/>
</dbReference>
<dbReference type="PROSITE" id="PS51722">
    <property type="entry name" value="G_TR_2"/>
    <property type="match status" value="1"/>
</dbReference>
<evidence type="ECO:0000259" key="11">
    <source>
        <dbReference type="PROSITE" id="PS51722"/>
    </source>
</evidence>
<dbReference type="CDD" id="cd01887">
    <property type="entry name" value="IF2_eIF5B"/>
    <property type="match status" value="1"/>
</dbReference>
<dbReference type="InterPro" id="IPR015760">
    <property type="entry name" value="TIF_IF2"/>
</dbReference>
<dbReference type="InterPro" id="IPR053905">
    <property type="entry name" value="EF-G-like_DII"/>
</dbReference>
<dbReference type="NCBIfam" id="TIGR00487">
    <property type="entry name" value="IF-2"/>
    <property type="match status" value="1"/>
</dbReference>
<evidence type="ECO:0000256" key="4">
    <source>
        <dbReference type="ARBA" id="ARBA00022741"/>
    </source>
</evidence>
<keyword evidence="4 8" id="KW-0547">Nucleotide-binding</keyword>
<dbReference type="Gene3D" id="3.40.50.10050">
    <property type="entry name" value="Translation initiation factor IF- 2, domain 3"/>
    <property type="match status" value="1"/>
</dbReference>
<dbReference type="CDD" id="cd03702">
    <property type="entry name" value="IF2_mtIF2_II"/>
    <property type="match status" value="1"/>
</dbReference>
<dbReference type="InterPro" id="IPR036925">
    <property type="entry name" value="TIF_IF2_dom3_sf"/>
</dbReference>
<comment type="similarity">
    <text evidence="1 8 9">Belongs to the TRAFAC class translation factor GTPase superfamily. Classic translation factor GTPase family. IF-2 subfamily.</text>
</comment>
<feature type="region of interest" description="Disordered" evidence="10">
    <location>
        <begin position="49"/>
        <end position="417"/>
    </location>
</feature>
<dbReference type="PANTHER" id="PTHR43381:SF5">
    <property type="entry name" value="TR-TYPE G DOMAIN-CONTAINING PROTEIN"/>
    <property type="match status" value="1"/>
</dbReference>
<dbReference type="InterPro" id="IPR009000">
    <property type="entry name" value="Transl_B-barrel_sf"/>
</dbReference>
<dbReference type="Gene3D" id="3.40.50.300">
    <property type="entry name" value="P-loop containing nucleotide triphosphate hydrolases"/>
    <property type="match status" value="1"/>
</dbReference>
<keyword evidence="3 8" id="KW-0396">Initiation factor</keyword>
<feature type="domain" description="Tr-type G" evidence="11">
    <location>
        <begin position="509"/>
        <end position="681"/>
    </location>
</feature>
<feature type="compositionally biased region" description="Basic residues" evidence="10">
    <location>
        <begin position="1219"/>
        <end position="1230"/>
    </location>
</feature>
<dbReference type="Gene3D" id="2.40.30.10">
    <property type="entry name" value="Translation factors"/>
    <property type="match status" value="2"/>
</dbReference>
<dbReference type="InterPro" id="IPR036746">
    <property type="entry name" value="TT1725-like_sf"/>
</dbReference>
<dbReference type="Pfam" id="PF00009">
    <property type="entry name" value="GTP_EFTU"/>
    <property type="match status" value="1"/>
</dbReference>
<dbReference type="InterPro" id="IPR023115">
    <property type="entry name" value="TIF_IF2_dom3"/>
</dbReference>
<feature type="compositionally biased region" description="Basic residues" evidence="10">
    <location>
        <begin position="388"/>
        <end position="397"/>
    </location>
</feature>
<name>A0ABP6TD02_9ACTN</name>
<feature type="binding site" evidence="8">
    <location>
        <begin position="568"/>
        <end position="572"/>
    </location>
    <ligand>
        <name>GTP</name>
        <dbReference type="ChEBI" id="CHEBI:37565"/>
    </ligand>
</feature>
<reference evidence="13" key="1">
    <citation type="journal article" date="2019" name="Int. J. Syst. Evol. Microbiol.">
        <title>The Global Catalogue of Microorganisms (GCM) 10K type strain sequencing project: providing services to taxonomists for standard genome sequencing and annotation.</title>
        <authorList>
            <consortium name="The Broad Institute Genomics Platform"/>
            <consortium name="The Broad Institute Genome Sequencing Center for Infectious Disease"/>
            <person name="Wu L."/>
            <person name="Ma J."/>
        </authorList>
    </citation>
    <scope>NUCLEOTIDE SEQUENCE [LARGE SCALE GENOMIC DNA]</scope>
    <source>
        <strain evidence="13">JCM 4816</strain>
    </source>
</reference>
<evidence type="ECO:0000256" key="1">
    <source>
        <dbReference type="ARBA" id="ARBA00007733"/>
    </source>
</evidence>
<keyword evidence="8" id="KW-0963">Cytoplasm</keyword>
<dbReference type="Gene3D" id="1.10.10.2480">
    <property type="match status" value="1"/>
</dbReference>
<feature type="compositionally biased region" description="Low complexity" evidence="10">
    <location>
        <begin position="219"/>
        <end position="229"/>
    </location>
</feature>
<dbReference type="NCBIfam" id="TIGR00231">
    <property type="entry name" value="small_GTP"/>
    <property type="match status" value="1"/>
</dbReference>
<comment type="subcellular location">
    <subcellularLocation>
        <location evidence="8">Cytoplasm</location>
    </subcellularLocation>
</comment>
<keyword evidence="13" id="KW-1185">Reference proteome</keyword>
<dbReference type="EMBL" id="BAAAXF010000004">
    <property type="protein sequence ID" value="GAA3493053.1"/>
    <property type="molecule type" value="Genomic_DNA"/>
</dbReference>
<evidence type="ECO:0000256" key="7">
    <source>
        <dbReference type="ARBA" id="ARBA00025162"/>
    </source>
</evidence>
<dbReference type="InterPro" id="IPR007546">
    <property type="entry name" value="DUF503"/>
</dbReference>
<feature type="compositionally biased region" description="Basic residues" evidence="10">
    <location>
        <begin position="1174"/>
        <end position="1188"/>
    </location>
</feature>